<evidence type="ECO:0000313" key="4">
    <source>
        <dbReference type="Proteomes" id="UP000004474"/>
    </source>
</evidence>
<dbReference type="EMBL" id="ALWX01000011">
    <property type="protein sequence ID" value="EKA62294.1"/>
    <property type="molecule type" value="Genomic_DNA"/>
</dbReference>
<accession>K1E0X7</accession>
<dbReference type="PATRIC" id="fig|1210046.3.peg.614"/>
<dbReference type="RefSeq" id="WP_007925032.1">
    <property type="nucleotide sequence ID" value="NZ_ALWX01000011.1"/>
</dbReference>
<dbReference type="OrthoDB" id="4869710at2"/>
<evidence type="ECO:0000313" key="2">
    <source>
        <dbReference type="EMBL" id="EKA62294.1"/>
    </source>
</evidence>
<proteinExistence type="predicted"/>
<reference evidence="3" key="3">
    <citation type="submission" date="2017-11" db="EMBL/GenBank/DDBJ databases">
        <authorList>
            <person name="Seuylemezian A."/>
            <person name="Cooper K."/>
            <person name="Vaishampayan P."/>
        </authorList>
    </citation>
    <scope>NUCLEOTIDE SEQUENCE</scope>
    <source>
        <strain evidence="3">PVAS-1</strain>
    </source>
</reference>
<dbReference type="Proteomes" id="UP000288711">
    <property type="component" value="Unassembled WGS sequence"/>
</dbReference>
<dbReference type="EMBL" id="PIPF01000001">
    <property type="protein sequence ID" value="RWU85772.1"/>
    <property type="molecule type" value="Genomic_DNA"/>
</dbReference>
<sequence>MPPSHPRPEDLTALGTALSAAAESAATGGEALLDTMVSVGDHATQTAVDALVDAAIDTLRELSASCREISLAVSGHASPSAVSRSPVTTPRGTA</sequence>
<reference evidence="3 5" key="1">
    <citation type="journal article" date="2009" name="Int. J. Syst. Evol. Microbiol.">
        <title>Janibacter hoylei sp. nov., Bacillus isronensis sp. nov. and Bacillus aryabhattai sp. nov., isolated from cryotubes used for collecting air from the upper atmosphere.</title>
        <authorList>
            <person name="Shivaji S."/>
            <person name="Chaturvedi P."/>
            <person name="Begum Z."/>
            <person name="Pindi P.K."/>
            <person name="Manorama R."/>
            <person name="Padmanaban D.A."/>
            <person name="Shouche Y.S."/>
            <person name="Pawar S."/>
            <person name="Vaishampayan P."/>
            <person name="Dutt C.B."/>
            <person name="Datta G.N."/>
            <person name="Manchanda R.K."/>
            <person name="Rao U.R."/>
            <person name="Bhargava P.M."/>
            <person name="Narlikar J.V."/>
        </authorList>
    </citation>
    <scope>NUCLEOTIDE SEQUENCE [LARGE SCALE GENOMIC DNA]</scope>
    <source>
        <strain evidence="3 5">PVAS-1</strain>
    </source>
</reference>
<evidence type="ECO:0000256" key="1">
    <source>
        <dbReference type="SAM" id="MobiDB-lite"/>
    </source>
</evidence>
<evidence type="ECO:0000313" key="5">
    <source>
        <dbReference type="Proteomes" id="UP000288711"/>
    </source>
</evidence>
<feature type="compositionally biased region" description="Polar residues" evidence="1">
    <location>
        <begin position="80"/>
        <end position="94"/>
    </location>
</feature>
<organism evidence="2 4">
    <name type="scientific">Janibacter hoylei PVAS-1</name>
    <dbReference type="NCBI Taxonomy" id="1210046"/>
    <lineage>
        <taxon>Bacteria</taxon>
        <taxon>Bacillati</taxon>
        <taxon>Actinomycetota</taxon>
        <taxon>Actinomycetes</taxon>
        <taxon>Micrococcales</taxon>
        <taxon>Intrasporangiaceae</taxon>
        <taxon>Janibacter</taxon>
    </lineage>
</organism>
<dbReference type="Proteomes" id="UP000004474">
    <property type="component" value="Unassembled WGS sequence"/>
</dbReference>
<gene>
    <name evidence="2" type="ORF">B277_03183</name>
    <name evidence="3" type="ORF">CWN80_02075</name>
</gene>
<keyword evidence="5" id="KW-1185">Reference proteome</keyword>
<protein>
    <submittedName>
        <fullName evidence="2">Uncharacterized protein</fullName>
    </submittedName>
</protein>
<dbReference type="AlphaFoldDB" id="K1E0X7"/>
<feature type="region of interest" description="Disordered" evidence="1">
    <location>
        <begin position="75"/>
        <end position="94"/>
    </location>
</feature>
<comment type="caution">
    <text evidence="2">The sequence shown here is derived from an EMBL/GenBank/DDBJ whole genome shotgun (WGS) entry which is preliminary data.</text>
</comment>
<name>K1E0X7_9MICO</name>
<reference evidence="2 4" key="2">
    <citation type="journal article" date="2012" name="J. Bacteriol.">
        <title>Genome Sequence of Janibacter hoylei MTCC8307, Isolated from the Stratospheric Air.</title>
        <authorList>
            <person name="Pawar S.P."/>
            <person name="Dhotre D.P."/>
            <person name="Shetty S.A."/>
            <person name="Chowdhury S.P."/>
            <person name="Chaudhari B.L."/>
            <person name="Shouche Y.S."/>
        </authorList>
    </citation>
    <scope>NUCLEOTIDE SEQUENCE [LARGE SCALE GENOMIC DNA]</scope>
    <source>
        <strain evidence="2 4">PVAS-1</strain>
    </source>
</reference>
<evidence type="ECO:0000313" key="3">
    <source>
        <dbReference type="EMBL" id="RWU85772.1"/>
    </source>
</evidence>
<dbReference type="STRING" id="1210046.B277_03183"/>